<keyword evidence="8" id="KW-0472">Membrane</keyword>
<evidence type="ECO:0000256" key="8">
    <source>
        <dbReference type="ARBA" id="ARBA00023136"/>
    </source>
</evidence>
<reference evidence="11 12" key="1">
    <citation type="journal article" date="2007" name="Science">
        <title>Sea anemone genome reveals ancestral eumetazoan gene repertoire and genomic organization.</title>
        <authorList>
            <person name="Putnam N.H."/>
            <person name="Srivastava M."/>
            <person name="Hellsten U."/>
            <person name="Dirks B."/>
            <person name="Chapman J."/>
            <person name="Salamov A."/>
            <person name="Terry A."/>
            <person name="Shapiro H."/>
            <person name="Lindquist E."/>
            <person name="Kapitonov V.V."/>
            <person name="Jurka J."/>
            <person name="Genikhovich G."/>
            <person name="Grigoriev I.V."/>
            <person name="Lucas S.M."/>
            <person name="Steele R.E."/>
            <person name="Finnerty J.R."/>
            <person name="Technau U."/>
            <person name="Martindale M.Q."/>
            <person name="Rokhsar D.S."/>
        </authorList>
    </citation>
    <scope>NUCLEOTIDE SEQUENCE [LARGE SCALE GENOMIC DNA]</scope>
    <source>
        <strain evidence="12">CH2 X CH6</strain>
    </source>
</reference>
<keyword evidence="4" id="KW-0812">Transmembrane</keyword>
<evidence type="ECO:0000313" key="12">
    <source>
        <dbReference type="Proteomes" id="UP000001593"/>
    </source>
</evidence>
<dbReference type="KEGG" id="nve:5509345"/>
<evidence type="ECO:0000256" key="3">
    <source>
        <dbReference type="ARBA" id="ARBA00006792"/>
    </source>
</evidence>
<dbReference type="STRING" id="45351.A7SEL8"/>
<feature type="region of interest" description="Disordered" evidence="10">
    <location>
        <begin position="85"/>
        <end position="143"/>
    </location>
</feature>
<organism evidence="11 12">
    <name type="scientific">Nematostella vectensis</name>
    <name type="common">Starlet sea anemone</name>
    <dbReference type="NCBI Taxonomy" id="45351"/>
    <lineage>
        <taxon>Eukaryota</taxon>
        <taxon>Metazoa</taxon>
        <taxon>Cnidaria</taxon>
        <taxon>Anthozoa</taxon>
        <taxon>Hexacorallia</taxon>
        <taxon>Actiniaria</taxon>
        <taxon>Edwardsiidae</taxon>
        <taxon>Nematostella</taxon>
    </lineage>
</organism>
<evidence type="ECO:0000256" key="10">
    <source>
        <dbReference type="SAM" id="MobiDB-lite"/>
    </source>
</evidence>
<protein>
    <recommendedName>
        <fullName evidence="9">MICOS complex subunit MIC10</fullName>
    </recommendedName>
</protein>
<comment type="function">
    <text evidence="1 9">Component of the MICOS complex, a large protein complex of the mitochondrial inner membrane that plays crucial roles in the maintenance of crista junctions, inner membrane architecture, and formation of contact sites to the outer membrane.</text>
</comment>
<dbReference type="AlphaFoldDB" id="A7SEL8"/>
<dbReference type="EMBL" id="DS469638">
    <property type="protein sequence ID" value="EDO37837.1"/>
    <property type="molecule type" value="Genomic_DNA"/>
</dbReference>
<dbReference type="GO" id="GO:0005739">
    <property type="term" value="C:mitochondrion"/>
    <property type="evidence" value="ECO:0000318"/>
    <property type="project" value="GO_Central"/>
</dbReference>
<dbReference type="eggNOG" id="KOG4604">
    <property type="taxonomic scope" value="Eukaryota"/>
</dbReference>
<comment type="subcellular location">
    <subcellularLocation>
        <location evidence="2 9">Mitochondrion inner membrane</location>
        <topology evidence="2 9">Single-pass membrane protein</topology>
    </subcellularLocation>
</comment>
<evidence type="ECO:0000256" key="1">
    <source>
        <dbReference type="ARBA" id="ARBA00002689"/>
    </source>
</evidence>
<keyword evidence="6" id="KW-1133">Transmembrane helix</keyword>
<dbReference type="HOGENOM" id="CLU_1808491_0_0_1"/>
<dbReference type="Proteomes" id="UP000001593">
    <property type="component" value="Unassembled WGS sequence"/>
</dbReference>
<name>A7SEL8_NEMVE</name>
<evidence type="ECO:0000256" key="4">
    <source>
        <dbReference type="ARBA" id="ARBA00022692"/>
    </source>
</evidence>
<proteinExistence type="inferred from homology"/>
<evidence type="ECO:0000313" key="11">
    <source>
        <dbReference type="EMBL" id="EDO37837.1"/>
    </source>
</evidence>
<dbReference type="Pfam" id="PF04418">
    <property type="entry name" value="DUF543"/>
    <property type="match status" value="1"/>
</dbReference>
<evidence type="ECO:0000256" key="7">
    <source>
        <dbReference type="ARBA" id="ARBA00023128"/>
    </source>
</evidence>
<evidence type="ECO:0000256" key="2">
    <source>
        <dbReference type="ARBA" id="ARBA00004434"/>
    </source>
</evidence>
<dbReference type="InterPro" id="IPR007512">
    <property type="entry name" value="Mic10"/>
</dbReference>
<evidence type="ECO:0000256" key="6">
    <source>
        <dbReference type="ARBA" id="ARBA00022989"/>
    </source>
</evidence>
<feature type="compositionally biased region" description="Basic and acidic residues" evidence="10">
    <location>
        <begin position="102"/>
        <end position="117"/>
    </location>
</feature>
<keyword evidence="7 9" id="KW-0496">Mitochondrion</keyword>
<feature type="compositionally biased region" description="Basic and acidic residues" evidence="10">
    <location>
        <begin position="124"/>
        <end position="143"/>
    </location>
</feature>
<evidence type="ECO:0000256" key="9">
    <source>
        <dbReference type="RuleBase" id="RU363011"/>
    </source>
</evidence>
<dbReference type="OMA" id="WPITLGL"/>
<dbReference type="PANTHER" id="PTHR21304:SF0">
    <property type="entry name" value="MICOS COMPLEX SUBUNIT MIC10"/>
    <property type="match status" value="1"/>
</dbReference>
<dbReference type="OrthoDB" id="1916310at2759"/>
<comment type="similarity">
    <text evidence="3 9">Belongs to the MICOS complex subunit Mic10 family.</text>
</comment>
<sequence>MAPVRKSEEEVGQIWDRCFIDTSIKAAGGTIIGSIFSVIFLKRAAWPITLGLGAGIGAGYTNCRHHLWWNRFHHHSNHGHFGHKPGHSFGHAHPPFWGPPGFRREGEEKRYEKKTYKEMSPVNDFKDKDPPTQPDKPVDAGNH</sequence>
<keyword evidence="12" id="KW-1185">Reference proteome</keyword>
<keyword evidence="5 9" id="KW-0999">Mitochondrion inner membrane</keyword>
<comment type="subunit">
    <text evidence="9">Component of the mitochondrial contact site and cristae organizing system (MICOS) complex.</text>
</comment>
<accession>A7SEL8</accession>
<dbReference type="GO" id="GO:0061617">
    <property type="term" value="C:MICOS complex"/>
    <property type="evidence" value="ECO:0007669"/>
    <property type="project" value="UniProtKB-UniRule"/>
</dbReference>
<evidence type="ECO:0000256" key="5">
    <source>
        <dbReference type="ARBA" id="ARBA00022792"/>
    </source>
</evidence>
<dbReference type="InParanoid" id="A7SEL8"/>
<gene>
    <name evidence="11" type="ORF">NEMVEDRAFT_v1g211075</name>
</gene>
<dbReference type="PANTHER" id="PTHR21304">
    <property type="entry name" value="MICOS COMPLEX SUBUNIT MIC10"/>
    <property type="match status" value="1"/>
</dbReference>